<proteinExistence type="predicted"/>
<keyword evidence="1" id="KW-1133">Transmembrane helix</keyword>
<dbReference type="EMBL" id="BPLQ01004178">
    <property type="protein sequence ID" value="GIY06151.1"/>
    <property type="molecule type" value="Genomic_DNA"/>
</dbReference>
<accession>A0AAV4QAY1</accession>
<evidence type="ECO:0008006" key="4">
    <source>
        <dbReference type="Google" id="ProtNLM"/>
    </source>
</evidence>
<feature type="transmembrane region" description="Helical" evidence="1">
    <location>
        <begin position="22"/>
        <end position="45"/>
    </location>
</feature>
<keyword evidence="1" id="KW-0472">Membrane</keyword>
<protein>
    <recommendedName>
        <fullName evidence="4">Transmembrane protein</fullName>
    </recommendedName>
</protein>
<gene>
    <name evidence="2" type="ORF">CDAR_7901</name>
</gene>
<keyword evidence="1" id="KW-0812">Transmembrane</keyword>
<name>A0AAV4QAY1_9ARAC</name>
<keyword evidence="3" id="KW-1185">Reference proteome</keyword>
<sequence>MTPYVLIHFTKTSKRLLTEDSYIYRITTKLLLITTFLFDTFAIVFRGSAFSLRWISQRCENLVQRFSGKIRLEACSRFQTKVGFKQMQEVPCLFFLLLFGTSSVVDVVIRPSYPRRLLMA</sequence>
<evidence type="ECO:0000256" key="1">
    <source>
        <dbReference type="SAM" id="Phobius"/>
    </source>
</evidence>
<organism evidence="2 3">
    <name type="scientific">Caerostris darwini</name>
    <dbReference type="NCBI Taxonomy" id="1538125"/>
    <lineage>
        <taxon>Eukaryota</taxon>
        <taxon>Metazoa</taxon>
        <taxon>Ecdysozoa</taxon>
        <taxon>Arthropoda</taxon>
        <taxon>Chelicerata</taxon>
        <taxon>Arachnida</taxon>
        <taxon>Araneae</taxon>
        <taxon>Araneomorphae</taxon>
        <taxon>Entelegynae</taxon>
        <taxon>Araneoidea</taxon>
        <taxon>Araneidae</taxon>
        <taxon>Caerostris</taxon>
    </lineage>
</organism>
<evidence type="ECO:0000313" key="2">
    <source>
        <dbReference type="EMBL" id="GIY06151.1"/>
    </source>
</evidence>
<dbReference type="Proteomes" id="UP001054837">
    <property type="component" value="Unassembled WGS sequence"/>
</dbReference>
<reference evidence="2 3" key="1">
    <citation type="submission" date="2021-06" db="EMBL/GenBank/DDBJ databases">
        <title>Caerostris darwini draft genome.</title>
        <authorList>
            <person name="Kono N."/>
            <person name="Arakawa K."/>
        </authorList>
    </citation>
    <scope>NUCLEOTIDE SEQUENCE [LARGE SCALE GENOMIC DNA]</scope>
</reference>
<dbReference type="AlphaFoldDB" id="A0AAV4QAY1"/>
<feature type="transmembrane region" description="Helical" evidence="1">
    <location>
        <begin position="90"/>
        <end position="109"/>
    </location>
</feature>
<evidence type="ECO:0000313" key="3">
    <source>
        <dbReference type="Proteomes" id="UP001054837"/>
    </source>
</evidence>
<comment type="caution">
    <text evidence="2">The sequence shown here is derived from an EMBL/GenBank/DDBJ whole genome shotgun (WGS) entry which is preliminary data.</text>
</comment>